<gene>
    <name evidence="1" type="ORF">CNYM01_12981</name>
</gene>
<reference evidence="1 2" key="1">
    <citation type="submission" date="2014-02" db="EMBL/GenBank/DDBJ databases">
        <title>The genome sequence of Colletotrichum nymphaeae SA-01.</title>
        <authorList>
            <person name="Baroncelli R."/>
            <person name="Thon M.R."/>
        </authorList>
    </citation>
    <scope>NUCLEOTIDE SEQUENCE [LARGE SCALE GENOMIC DNA]</scope>
    <source>
        <strain evidence="1 2">SA-01</strain>
    </source>
</reference>
<keyword evidence="2" id="KW-1185">Reference proteome</keyword>
<dbReference type="Proteomes" id="UP000070054">
    <property type="component" value="Unassembled WGS sequence"/>
</dbReference>
<sequence>MQYIIPEPHSVNPSCHRLSLGAEHPPVSLQTLLTISQFAAIVDGLIRTCSDHEEVQRHTSRQSWPSEILVRICQGPTQLLISFKSFAPHFARQATSQGEEVSEGSNQVEHLRSHLPHFLITSNKGTIAPSPSCRS</sequence>
<name>A0A135U5B4_9PEZI</name>
<evidence type="ECO:0000313" key="2">
    <source>
        <dbReference type="Proteomes" id="UP000070054"/>
    </source>
</evidence>
<evidence type="ECO:0000313" key="1">
    <source>
        <dbReference type="EMBL" id="KXH55604.1"/>
    </source>
</evidence>
<organism evidence="1 2">
    <name type="scientific">Colletotrichum nymphaeae SA-01</name>
    <dbReference type="NCBI Taxonomy" id="1460502"/>
    <lineage>
        <taxon>Eukaryota</taxon>
        <taxon>Fungi</taxon>
        <taxon>Dikarya</taxon>
        <taxon>Ascomycota</taxon>
        <taxon>Pezizomycotina</taxon>
        <taxon>Sordariomycetes</taxon>
        <taxon>Hypocreomycetidae</taxon>
        <taxon>Glomerellales</taxon>
        <taxon>Glomerellaceae</taxon>
        <taxon>Colletotrichum</taxon>
        <taxon>Colletotrichum acutatum species complex</taxon>
    </lineage>
</organism>
<accession>A0A135U5B4</accession>
<dbReference type="AlphaFoldDB" id="A0A135U5B4"/>
<proteinExistence type="predicted"/>
<comment type="caution">
    <text evidence="1">The sequence shown here is derived from an EMBL/GenBank/DDBJ whole genome shotgun (WGS) entry which is preliminary data.</text>
</comment>
<dbReference type="EMBL" id="JEMN01000846">
    <property type="protein sequence ID" value="KXH55604.1"/>
    <property type="molecule type" value="Genomic_DNA"/>
</dbReference>
<protein>
    <submittedName>
        <fullName evidence="1">Uncharacterized protein</fullName>
    </submittedName>
</protein>